<evidence type="ECO:0000313" key="10">
    <source>
        <dbReference type="Proteomes" id="UP000373449"/>
    </source>
</evidence>
<dbReference type="PROSITE" id="PS51898">
    <property type="entry name" value="TYR_RECOMBINASE"/>
    <property type="match status" value="1"/>
</dbReference>
<dbReference type="Gene3D" id="1.10.443.10">
    <property type="entry name" value="Intergrase catalytic core"/>
    <property type="match status" value="1"/>
</dbReference>
<dbReference type="Proteomes" id="UP000373449">
    <property type="component" value="Unassembled WGS sequence"/>
</dbReference>
<dbReference type="GO" id="GO:0006310">
    <property type="term" value="P:DNA recombination"/>
    <property type="evidence" value="ECO:0007669"/>
    <property type="project" value="UniProtKB-KW"/>
</dbReference>
<dbReference type="Proteomes" id="UP000224974">
    <property type="component" value="Unassembled WGS sequence"/>
</dbReference>
<proteinExistence type="predicted"/>
<keyword evidence="1" id="KW-0229">DNA integration</keyword>
<sequence>MAVRKLSSGKWLCECYPHGANGRRLRKQFPTKSEAMAYESHIMDQVNDKPWLGEKEDKRTLTDIVELWYNAHGRTLADGLRRHGAMLHICKVLGNPPAVSFSARDFSKYRELRLQGEHARTPRVTMVAPRTLNLELSYLRAMFNELRRLGEWGYDNPLKDVREFRTNEQEMAFLNHDQIQALLSECAKSQSKDLLTVVKIALATGARWGEAEDLTGANLTEFRVTFVKTKGKRNRSIPISQELYKSIPKKNGRLFIRCYDAFRSALKRTGIELPAGQLSHVLRHTFASHFMMGGGNILVLQRVLGHRDITMTMRYAHFAPDHLEDVVKLNPLENGDKMAIATTNNHS</sequence>
<dbReference type="STRING" id="1111728.GCA_000427805_01959"/>
<dbReference type="GO" id="GO:0003677">
    <property type="term" value="F:DNA binding"/>
    <property type="evidence" value="ECO:0007669"/>
    <property type="project" value="UniProtKB-UniRule"/>
</dbReference>
<evidence type="ECO:0000259" key="5">
    <source>
        <dbReference type="PROSITE" id="PS51898"/>
    </source>
</evidence>
<dbReference type="InterPro" id="IPR013762">
    <property type="entry name" value="Integrase-like_cat_sf"/>
</dbReference>
<feature type="domain" description="Tyr recombinase" evidence="5">
    <location>
        <begin position="169"/>
        <end position="328"/>
    </location>
</feature>
<dbReference type="InterPro" id="IPR044068">
    <property type="entry name" value="CB"/>
</dbReference>
<dbReference type="InterPro" id="IPR011010">
    <property type="entry name" value="DNA_brk_join_enz"/>
</dbReference>
<feature type="domain" description="Core-binding (CB)" evidence="6">
    <location>
        <begin position="59"/>
        <end position="147"/>
    </location>
</feature>
<reference evidence="8 10" key="3">
    <citation type="submission" date="2019-03" db="EMBL/GenBank/DDBJ databases">
        <authorList>
            <consortium name="Pathogen Informatics"/>
        </authorList>
    </citation>
    <scope>NUCLEOTIDE SEQUENCE [LARGE SCALE GENOMIC DNA]</scope>
    <source>
        <strain evidence="8 10">NCTC12282</strain>
    </source>
</reference>
<dbReference type="RefSeq" id="WP_029094697.1">
    <property type="nucleotide sequence ID" value="NZ_CAADJA010000002.1"/>
</dbReference>
<dbReference type="CDD" id="cd00796">
    <property type="entry name" value="INT_Rci_Hp1_C"/>
    <property type="match status" value="1"/>
</dbReference>
<evidence type="ECO:0000256" key="2">
    <source>
        <dbReference type="ARBA" id="ARBA00023125"/>
    </source>
</evidence>
<protein>
    <submittedName>
        <fullName evidence="7">Integrase</fullName>
    </submittedName>
    <submittedName>
        <fullName evidence="8">Tyrosine recombinase XerC</fullName>
    </submittedName>
</protein>
<keyword evidence="2 4" id="KW-0238">DNA-binding</keyword>
<dbReference type="InterPro" id="IPR057084">
    <property type="entry name" value="Int_N"/>
</dbReference>
<dbReference type="SUPFAM" id="SSF56349">
    <property type="entry name" value="DNA breaking-rejoining enzymes"/>
    <property type="match status" value="1"/>
</dbReference>
<dbReference type="EMBL" id="CAADJA010000002">
    <property type="protein sequence ID" value="VFS47429.1"/>
    <property type="molecule type" value="Genomic_DNA"/>
</dbReference>
<gene>
    <name evidence="8" type="primary">xerC_2</name>
    <name evidence="7" type="ORF">CRN84_07750</name>
    <name evidence="8" type="ORF">NCTC12282_02365</name>
</gene>
<dbReference type="InterPro" id="IPR002104">
    <property type="entry name" value="Integrase_catalytic"/>
</dbReference>
<dbReference type="AlphaFoldDB" id="A0A2C6BYL8"/>
<dbReference type="EMBL" id="PDDX01000001">
    <property type="protein sequence ID" value="PHI29220.1"/>
    <property type="molecule type" value="Genomic_DNA"/>
</dbReference>
<name>A0A2C6BYL8_9GAMM</name>
<dbReference type="GO" id="GO:0015074">
    <property type="term" value="P:DNA integration"/>
    <property type="evidence" value="ECO:0007669"/>
    <property type="project" value="UniProtKB-KW"/>
</dbReference>
<dbReference type="PANTHER" id="PTHR30349">
    <property type="entry name" value="PHAGE INTEGRASE-RELATED"/>
    <property type="match status" value="1"/>
</dbReference>
<organism evidence="7 9">
    <name type="scientific">Budvicia aquatica</name>
    <dbReference type="NCBI Taxonomy" id="82979"/>
    <lineage>
        <taxon>Bacteria</taxon>
        <taxon>Pseudomonadati</taxon>
        <taxon>Pseudomonadota</taxon>
        <taxon>Gammaproteobacteria</taxon>
        <taxon>Enterobacterales</taxon>
        <taxon>Budviciaceae</taxon>
        <taxon>Budvicia</taxon>
    </lineage>
</organism>
<dbReference type="InterPro" id="IPR050090">
    <property type="entry name" value="Tyrosine_recombinase_XerCD"/>
</dbReference>
<evidence type="ECO:0000313" key="9">
    <source>
        <dbReference type="Proteomes" id="UP000224974"/>
    </source>
</evidence>
<keyword evidence="9" id="KW-1185">Reference proteome</keyword>
<evidence type="ECO:0000313" key="8">
    <source>
        <dbReference type="EMBL" id="VFS47429.1"/>
    </source>
</evidence>
<evidence type="ECO:0000259" key="6">
    <source>
        <dbReference type="PROSITE" id="PS51900"/>
    </source>
</evidence>
<evidence type="ECO:0000256" key="3">
    <source>
        <dbReference type="ARBA" id="ARBA00023172"/>
    </source>
</evidence>
<evidence type="ECO:0000256" key="4">
    <source>
        <dbReference type="PROSITE-ProRule" id="PRU01248"/>
    </source>
</evidence>
<reference evidence="7" key="2">
    <citation type="submission" date="2017-09" db="EMBL/GenBank/DDBJ databases">
        <title>FDA dAtabase for Regulatory Grade micrObial Sequences (FDA-ARGOS): Supporting development and validation of Infectious Disease Dx tests.</title>
        <authorList>
            <person name="Minogue T."/>
            <person name="Wolcott M."/>
            <person name="Wasieloski L."/>
            <person name="Aguilar W."/>
            <person name="Moore D."/>
            <person name="Tallon L.J."/>
            <person name="Sadzewicz L."/>
            <person name="Ott S."/>
            <person name="Zhao X."/>
            <person name="Nagaraj S."/>
            <person name="Vavikolanu K."/>
            <person name="Aluvathingal J."/>
            <person name="Nadendla S."/>
            <person name="Sichtig H."/>
        </authorList>
    </citation>
    <scope>NUCLEOTIDE SEQUENCE</scope>
    <source>
        <strain evidence="7">FDAARGOS_387</strain>
    </source>
</reference>
<dbReference type="OrthoDB" id="9795573at2"/>
<reference evidence="9" key="1">
    <citation type="submission" date="2017-09" db="EMBL/GenBank/DDBJ databases">
        <title>FDA dAtabase for Regulatory Grade micrObial Sequences (FDA-ARGOS): Supporting development and validation of Infectious Disease Dx tests.</title>
        <authorList>
            <person name="Minogue T."/>
            <person name="Wolcott M."/>
            <person name="Wasieloski L."/>
            <person name="Aguilar W."/>
            <person name="Moore D."/>
            <person name="Tallon L."/>
            <person name="Sadzewicz L."/>
            <person name="Ott S."/>
            <person name="Zhao X."/>
            <person name="Nagaraj S."/>
            <person name="Vavikolanu K."/>
            <person name="Aluvathingal J."/>
            <person name="Nadendla S."/>
            <person name="Sichtig H."/>
        </authorList>
    </citation>
    <scope>NUCLEOTIDE SEQUENCE [LARGE SCALE GENOMIC DNA]</scope>
    <source>
        <strain evidence="9">FDAARGOS_387</strain>
    </source>
</reference>
<keyword evidence="3" id="KW-0233">DNA recombination</keyword>
<dbReference type="PROSITE" id="PS51900">
    <property type="entry name" value="CB"/>
    <property type="match status" value="1"/>
</dbReference>
<dbReference type="PANTHER" id="PTHR30349:SF93">
    <property type="entry name" value="FELS-2 PROPHAGE PROTEIN"/>
    <property type="match status" value="1"/>
</dbReference>
<dbReference type="Pfam" id="PF00589">
    <property type="entry name" value="Phage_integrase"/>
    <property type="match status" value="2"/>
</dbReference>
<accession>A0A2C6BYL8</accession>
<dbReference type="Pfam" id="PF24624">
    <property type="entry name" value="Int_N"/>
    <property type="match status" value="1"/>
</dbReference>
<evidence type="ECO:0000313" key="7">
    <source>
        <dbReference type="EMBL" id="PHI29220.1"/>
    </source>
</evidence>
<evidence type="ECO:0000256" key="1">
    <source>
        <dbReference type="ARBA" id="ARBA00022908"/>
    </source>
</evidence>